<keyword evidence="6" id="KW-1185">Reference proteome</keyword>
<dbReference type="PANTHER" id="PTHR22738:SF10">
    <property type="entry name" value="RAS ASSOCIATION DOMAIN-CONTAINING PROTEIN 1 HOMOLOG"/>
    <property type="match status" value="1"/>
</dbReference>
<evidence type="ECO:0000256" key="2">
    <source>
        <dbReference type="ARBA" id="ARBA00023212"/>
    </source>
</evidence>
<dbReference type="RefSeq" id="XP_002113091.1">
    <property type="nucleotide sequence ID" value="XM_002113055.1"/>
</dbReference>
<sequence>MLDRRKQQKQHENQLSVFETIFHRQKLRKSSKSKKDKKYPPLLDRSKSIPGPSFVIDQDEDTIESYHDFRIVQLTNPTWCDYCTDFIWGLFKQAIRIDLKCPRSLAKQISENHQHIVQQEQSLQLISGKANEKPGYARNTLEVLGLKSTQELKEVIQRYNQKSSGLIITMQPKSCKFAGFIHIGVDILRPVNVHPFNGKIKEQLKDSPKLGSSNVNRKRSTSFFMPSGSLQAIHVTSDTTATEIIVTFLEKYKIADNPQKFAIYERVHKLTKYFDRKLNDYERPLCLKLMWNKQNDEEKSFVIGENKTGDICWDAFSVAELENFLTILNLEEKEHINQVRTRYERQENYLRSMLETPKQD</sequence>
<dbReference type="GO" id="GO:0007165">
    <property type="term" value="P:signal transduction"/>
    <property type="evidence" value="ECO:0000318"/>
    <property type="project" value="GO_Central"/>
</dbReference>
<dbReference type="EMBL" id="DS985245">
    <property type="protein sequence ID" value="EDV25201.1"/>
    <property type="molecule type" value="Genomic_DNA"/>
</dbReference>
<dbReference type="PANTHER" id="PTHR22738">
    <property type="entry name" value="RASSF"/>
    <property type="match status" value="1"/>
</dbReference>
<dbReference type="Gene3D" id="3.10.20.90">
    <property type="entry name" value="Phosphatidylinositol 3-kinase Catalytic Subunit, Chain A, domain 1"/>
    <property type="match status" value="1"/>
</dbReference>
<evidence type="ECO:0000256" key="1">
    <source>
        <dbReference type="ARBA" id="ARBA00004245"/>
    </source>
</evidence>
<organism evidence="5 6">
    <name type="scientific">Trichoplax adhaerens</name>
    <name type="common">Trichoplax reptans</name>
    <dbReference type="NCBI Taxonomy" id="10228"/>
    <lineage>
        <taxon>Eukaryota</taxon>
        <taxon>Metazoa</taxon>
        <taxon>Placozoa</taxon>
        <taxon>Uniplacotomia</taxon>
        <taxon>Trichoplacea</taxon>
        <taxon>Trichoplacidae</taxon>
        <taxon>Trichoplax</taxon>
    </lineage>
</organism>
<dbReference type="InterPro" id="IPR029071">
    <property type="entry name" value="Ubiquitin-like_domsf"/>
</dbReference>
<dbReference type="SUPFAM" id="SSF57889">
    <property type="entry name" value="Cysteine-rich domain"/>
    <property type="match status" value="1"/>
</dbReference>
<proteinExistence type="predicted"/>
<dbReference type="CTD" id="6754304"/>
<reference evidence="5 6" key="1">
    <citation type="journal article" date="2008" name="Nature">
        <title>The Trichoplax genome and the nature of placozoans.</title>
        <authorList>
            <person name="Srivastava M."/>
            <person name="Begovic E."/>
            <person name="Chapman J."/>
            <person name="Putnam N.H."/>
            <person name="Hellsten U."/>
            <person name="Kawashima T."/>
            <person name="Kuo A."/>
            <person name="Mitros T."/>
            <person name="Salamov A."/>
            <person name="Carpenter M.L."/>
            <person name="Signorovitch A.Y."/>
            <person name="Moreno M.A."/>
            <person name="Kamm K."/>
            <person name="Grimwood J."/>
            <person name="Schmutz J."/>
            <person name="Shapiro H."/>
            <person name="Grigoriev I.V."/>
            <person name="Buss L.W."/>
            <person name="Schierwater B."/>
            <person name="Dellaporta S.L."/>
            <person name="Rokhsar D.S."/>
        </authorList>
    </citation>
    <scope>NUCLEOTIDE SEQUENCE [LARGE SCALE GENOMIC DNA]</scope>
    <source>
        <strain evidence="5 6">Grell-BS-1999</strain>
    </source>
</reference>
<evidence type="ECO:0000313" key="5">
    <source>
        <dbReference type="EMBL" id="EDV25201.1"/>
    </source>
</evidence>
<dbReference type="InterPro" id="IPR033614">
    <property type="entry name" value="RASSF1-6"/>
</dbReference>
<dbReference type="Pfam" id="PF00788">
    <property type="entry name" value="RA"/>
    <property type="match status" value="1"/>
</dbReference>
<evidence type="ECO:0000259" key="3">
    <source>
        <dbReference type="PROSITE" id="PS50200"/>
    </source>
</evidence>
<dbReference type="Pfam" id="PF16517">
    <property type="entry name" value="Nore1-SARAH"/>
    <property type="match status" value="1"/>
</dbReference>
<dbReference type="CDD" id="cd21885">
    <property type="entry name" value="SARAH_RASSF1-like"/>
    <property type="match status" value="1"/>
</dbReference>
<evidence type="ECO:0008006" key="7">
    <source>
        <dbReference type="Google" id="ProtNLM"/>
    </source>
</evidence>
<dbReference type="PhylomeDB" id="B3RWW2"/>
<dbReference type="HOGENOM" id="CLU_045544_0_0_1"/>
<dbReference type="InterPro" id="IPR046349">
    <property type="entry name" value="C1-like_sf"/>
</dbReference>
<dbReference type="Proteomes" id="UP000009022">
    <property type="component" value="Unassembled WGS sequence"/>
</dbReference>
<keyword evidence="2" id="KW-0206">Cytoskeleton</keyword>
<dbReference type="eggNOG" id="KOG4239">
    <property type="taxonomic scope" value="Eukaryota"/>
</dbReference>
<dbReference type="FunCoup" id="B3RWW2">
    <property type="interactions" value="711"/>
</dbReference>
<dbReference type="PROSITE" id="PS50951">
    <property type="entry name" value="SARAH"/>
    <property type="match status" value="1"/>
</dbReference>
<comment type="subcellular location">
    <subcellularLocation>
        <location evidence="1">Cytoplasm</location>
        <location evidence="1">Cytoskeleton</location>
    </subcellularLocation>
</comment>
<dbReference type="CDD" id="cd01778">
    <property type="entry name" value="RA_RASSF1_like"/>
    <property type="match status" value="1"/>
</dbReference>
<dbReference type="PROSITE" id="PS50200">
    <property type="entry name" value="RA"/>
    <property type="match status" value="1"/>
</dbReference>
<evidence type="ECO:0000313" key="6">
    <source>
        <dbReference type="Proteomes" id="UP000009022"/>
    </source>
</evidence>
<name>B3RWW2_TRIAD</name>
<dbReference type="InterPro" id="IPR000159">
    <property type="entry name" value="RA_dom"/>
</dbReference>
<dbReference type="GO" id="GO:0005856">
    <property type="term" value="C:cytoskeleton"/>
    <property type="evidence" value="ECO:0007669"/>
    <property type="project" value="UniProtKB-SubCell"/>
</dbReference>
<keyword evidence="2" id="KW-0963">Cytoplasm</keyword>
<dbReference type="InterPro" id="IPR011524">
    <property type="entry name" value="SARAH_dom"/>
</dbReference>
<accession>B3RWW2</accession>
<dbReference type="Gene3D" id="1.20.5.110">
    <property type="match status" value="1"/>
</dbReference>
<dbReference type="SUPFAM" id="SSF54236">
    <property type="entry name" value="Ubiquitin-like"/>
    <property type="match status" value="1"/>
</dbReference>
<dbReference type="KEGG" id="tad:TRIADDRAFT_56899"/>
<dbReference type="STRING" id="10228.B3RWW2"/>
<protein>
    <recommendedName>
        <fullName evidence="7">Ras-associating domain-containing protein</fullName>
    </recommendedName>
</protein>
<dbReference type="OMA" id="YSHTHLT"/>
<gene>
    <name evidence="5" type="ORF">TRIADDRAFT_56899</name>
</gene>
<dbReference type="OrthoDB" id="74314at2759"/>
<evidence type="ECO:0000259" key="4">
    <source>
        <dbReference type="PROSITE" id="PS50951"/>
    </source>
</evidence>
<dbReference type="SMART" id="SM00314">
    <property type="entry name" value="RA"/>
    <property type="match status" value="1"/>
</dbReference>
<feature type="domain" description="Ras-associating" evidence="3">
    <location>
        <begin position="213"/>
        <end position="308"/>
    </location>
</feature>
<dbReference type="InParanoid" id="B3RWW2"/>
<dbReference type="AlphaFoldDB" id="B3RWW2"/>
<dbReference type="Gene3D" id="3.30.60.20">
    <property type="match status" value="1"/>
</dbReference>
<feature type="domain" description="SARAH" evidence="4">
    <location>
        <begin position="310"/>
        <end position="357"/>
    </location>
</feature>
<dbReference type="GeneID" id="6754304"/>